<evidence type="ECO:0000256" key="2">
    <source>
        <dbReference type="ARBA" id="ARBA00005722"/>
    </source>
</evidence>
<dbReference type="InterPro" id="IPR010583">
    <property type="entry name" value="MipA"/>
</dbReference>
<organism evidence="6 7">
    <name type="scientific">Pseudorhodoplanes sinuspersici</name>
    <dbReference type="NCBI Taxonomy" id="1235591"/>
    <lineage>
        <taxon>Bacteria</taxon>
        <taxon>Pseudomonadati</taxon>
        <taxon>Pseudomonadota</taxon>
        <taxon>Alphaproteobacteria</taxon>
        <taxon>Hyphomicrobiales</taxon>
        <taxon>Pseudorhodoplanes</taxon>
    </lineage>
</organism>
<reference evidence="6 7" key="1">
    <citation type="submission" date="2017-05" db="EMBL/GenBank/DDBJ databases">
        <title>Full genome sequence of Pseudorhodoplanes sinuspersici.</title>
        <authorList>
            <person name="Dastgheib S.M.M."/>
            <person name="Shavandi M."/>
            <person name="Tirandaz H."/>
        </authorList>
    </citation>
    <scope>NUCLEOTIDE SEQUENCE [LARGE SCALE GENOMIC DNA]</scope>
    <source>
        <strain evidence="6 7">RIPI110</strain>
    </source>
</reference>
<dbReference type="PANTHER" id="PTHR38776">
    <property type="entry name" value="MLTA-INTERACTING PROTEIN-RELATED"/>
    <property type="match status" value="1"/>
</dbReference>
<name>A0A1W6ZWR9_9HYPH</name>
<comment type="similarity">
    <text evidence="2">Belongs to the MipA/OmpV family.</text>
</comment>
<dbReference type="GO" id="GO:0009279">
    <property type="term" value="C:cell outer membrane"/>
    <property type="evidence" value="ECO:0007669"/>
    <property type="project" value="UniProtKB-SubCell"/>
</dbReference>
<sequence>MIAAFPPLSTFAHAADVVPPGSQSAPVAQFPTTPSLNQFAFVTEKLSQWNVVLGGGAMIAPKYEGSDEFEIKPVPFVTASYGDWLRVDPRGATVSLYSFGDLHLSAKLGYDLGRKEDKSVHLRGLGDIDPGAVVGAELAYKFGALKVFGELNRTIGGSDGLQARFGAELGYKYERWLLTAGASATWADAKYMSTYFGVTPTQSANSGLPVFDIGAGLKRVDVSASVTYAMTENWLIRAQAGYGFLVGDVANSPIVQREAQPFGMLAIGYKF</sequence>
<protein>
    <submittedName>
        <fullName evidence="6">MltA-interacting MipA family protein</fullName>
    </submittedName>
</protein>
<evidence type="ECO:0000256" key="4">
    <source>
        <dbReference type="ARBA" id="ARBA00023136"/>
    </source>
</evidence>
<dbReference type="KEGG" id="psin:CAK95_23470"/>
<evidence type="ECO:0000313" key="7">
    <source>
        <dbReference type="Proteomes" id="UP000194137"/>
    </source>
</evidence>
<keyword evidence="7" id="KW-1185">Reference proteome</keyword>
<accession>A0A1W6ZWR9</accession>
<keyword evidence="3" id="KW-0732">Signal</keyword>
<dbReference type="EMBL" id="CP021112">
    <property type="protein sequence ID" value="ARQ01728.1"/>
    <property type="molecule type" value="Genomic_DNA"/>
</dbReference>
<evidence type="ECO:0000313" key="6">
    <source>
        <dbReference type="EMBL" id="ARQ01728.1"/>
    </source>
</evidence>
<dbReference type="SUPFAM" id="SSF56935">
    <property type="entry name" value="Porins"/>
    <property type="match status" value="1"/>
</dbReference>
<keyword evidence="4" id="KW-0472">Membrane</keyword>
<proteinExistence type="inferred from homology"/>
<dbReference type="AlphaFoldDB" id="A0A1W6ZWR9"/>
<dbReference type="Pfam" id="PF06629">
    <property type="entry name" value="MipA"/>
    <property type="match status" value="1"/>
</dbReference>
<evidence type="ECO:0000256" key="5">
    <source>
        <dbReference type="ARBA" id="ARBA00023237"/>
    </source>
</evidence>
<comment type="subcellular location">
    <subcellularLocation>
        <location evidence="1">Cell outer membrane</location>
    </subcellularLocation>
</comment>
<evidence type="ECO:0000256" key="1">
    <source>
        <dbReference type="ARBA" id="ARBA00004442"/>
    </source>
</evidence>
<evidence type="ECO:0000256" key="3">
    <source>
        <dbReference type="ARBA" id="ARBA00022729"/>
    </source>
</evidence>
<gene>
    <name evidence="6" type="ORF">CAK95_23470</name>
</gene>
<dbReference type="Proteomes" id="UP000194137">
    <property type="component" value="Chromosome"/>
</dbReference>
<dbReference type="STRING" id="1235591.CAK95_23470"/>
<keyword evidence="5" id="KW-0998">Cell outer membrane</keyword>
<dbReference type="PANTHER" id="PTHR38776:SF1">
    <property type="entry name" value="MLTA-INTERACTING PROTEIN-RELATED"/>
    <property type="match status" value="1"/>
</dbReference>